<proteinExistence type="inferred from homology"/>
<dbReference type="InterPro" id="IPR001240">
    <property type="entry name" value="PRAI_dom"/>
</dbReference>
<feature type="domain" description="N-(5'phosphoribosyl) anthranilate isomerase (PRAI)" evidence="11">
    <location>
        <begin position="3"/>
        <end position="198"/>
    </location>
</feature>
<accession>A0A1C9WBT6</accession>
<dbReference type="PATRIC" id="fig|1769779.3.peg.3222"/>
<dbReference type="SUPFAM" id="SSF51366">
    <property type="entry name" value="Ribulose-phoshate binding barrel"/>
    <property type="match status" value="1"/>
</dbReference>
<protein>
    <recommendedName>
        <fullName evidence="5 10">N-(5'-phosphoribosyl)anthranilate isomerase</fullName>
        <shortName evidence="10">PRAI</shortName>
        <ecNumber evidence="4 10">5.3.1.24</ecNumber>
    </recommendedName>
</protein>
<dbReference type="RefSeq" id="WP_069948447.1">
    <property type="nucleotide sequence ID" value="NZ_CP014143.1"/>
</dbReference>
<dbReference type="InterPro" id="IPR044643">
    <property type="entry name" value="TrpF_fam"/>
</dbReference>
<evidence type="ECO:0000256" key="6">
    <source>
        <dbReference type="ARBA" id="ARBA00022605"/>
    </source>
</evidence>
<evidence type="ECO:0000256" key="1">
    <source>
        <dbReference type="ARBA" id="ARBA00001164"/>
    </source>
</evidence>
<dbReference type="EC" id="5.3.1.24" evidence="4 10"/>
<dbReference type="HAMAP" id="MF_00135">
    <property type="entry name" value="PRAI"/>
    <property type="match status" value="1"/>
</dbReference>
<evidence type="ECO:0000313" key="12">
    <source>
        <dbReference type="EMBL" id="AOS98605.1"/>
    </source>
</evidence>
<dbReference type="GO" id="GO:0004640">
    <property type="term" value="F:phosphoribosylanthranilate isomerase activity"/>
    <property type="evidence" value="ECO:0007669"/>
    <property type="project" value="UniProtKB-UniRule"/>
</dbReference>
<dbReference type="PANTHER" id="PTHR42894">
    <property type="entry name" value="N-(5'-PHOSPHORIBOSYL)ANTHRANILATE ISOMERASE"/>
    <property type="match status" value="1"/>
</dbReference>
<dbReference type="STRING" id="1769779.AUP74_03239"/>
<evidence type="ECO:0000313" key="13">
    <source>
        <dbReference type="Proteomes" id="UP000095672"/>
    </source>
</evidence>
<gene>
    <name evidence="10 12" type="primary">trpF</name>
    <name evidence="12" type="ORF">AUP74_03239</name>
</gene>
<comment type="pathway">
    <text evidence="2 10">Amino-acid biosynthesis; L-tryptophan biosynthesis; L-tryptophan from chorismate: step 3/5.</text>
</comment>
<organism evidence="12 13">
    <name type="scientific">Microbulbifer aggregans</name>
    <dbReference type="NCBI Taxonomy" id="1769779"/>
    <lineage>
        <taxon>Bacteria</taxon>
        <taxon>Pseudomonadati</taxon>
        <taxon>Pseudomonadota</taxon>
        <taxon>Gammaproteobacteria</taxon>
        <taxon>Cellvibrionales</taxon>
        <taxon>Microbulbiferaceae</taxon>
        <taxon>Microbulbifer</taxon>
    </lineage>
</organism>
<name>A0A1C9WBT6_9GAMM</name>
<dbReference type="EMBL" id="CP014143">
    <property type="protein sequence ID" value="AOS98605.1"/>
    <property type="molecule type" value="Genomic_DNA"/>
</dbReference>
<dbReference type="InterPro" id="IPR013785">
    <property type="entry name" value="Aldolase_TIM"/>
</dbReference>
<reference evidence="13" key="1">
    <citation type="submission" date="2016-01" db="EMBL/GenBank/DDBJ databases">
        <title>Complete genome sequence of Microbulbifer sp. CCB-MM1, a halophile isolated from Matang Mangrove Forest, Perak.</title>
        <authorList>
            <person name="Moh T.H."/>
            <person name="Dinesh B."/>
            <person name="Lau N.-S."/>
            <person name="Go F."/>
            <person name="Alexander Chong S.-C."/>
        </authorList>
    </citation>
    <scope>NUCLEOTIDE SEQUENCE [LARGE SCALE GENOMIC DNA]</scope>
    <source>
        <strain evidence="13">CCB-MM1</strain>
    </source>
</reference>
<dbReference type="Pfam" id="PF00697">
    <property type="entry name" value="PRAI"/>
    <property type="match status" value="1"/>
</dbReference>
<evidence type="ECO:0000256" key="9">
    <source>
        <dbReference type="ARBA" id="ARBA00023235"/>
    </source>
</evidence>
<dbReference type="UniPathway" id="UPA00035">
    <property type="reaction ID" value="UER00042"/>
</dbReference>
<keyword evidence="13" id="KW-1185">Reference proteome</keyword>
<dbReference type="NCBIfam" id="NF002298">
    <property type="entry name" value="PRK01222.1-4"/>
    <property type="match status" value="1"/>
</dbReference>
<comment type="similarity">
    <text evidence="3 10">Belongs to the TrpF family.</text>
</comment>
<dbReference type="CDD" id="cd00405">
    <property type="entry name" value="PRAI"/>
    <property type="match status" value="1"/>
</dbReference>
<evidence type="ECO:0000256" key="8">
    <source>
        <dbReference type="ARBA" id="ARBA00023141"/>
    </source>
</evidence>
<keyword evidence="9 10" id="KW-0413">Isomerase</keyword>
<evidence type="ECO:0000256" key="2">
    <source>
        <dbReference type="ARBA" id="ARBA00004664"/>
    </source>
</evidence>
<evidence type="ECO:0000256" key="5">
    <source>
        <dbReference type="ARBA" id="ARBA00022272"/>
    </source>
</evidence>
<dbReference type="InterPro" id="IPR011060">
    <property type="entry name" value="RibuloseP-bd_barrel"/>
</dbReference>
<dbReference type="FunFam" id="3.20.20.70:FF:000075">
    <property type="entry name" value="Tryptophan biosynthesis protein TRP1"/>
    <property type="match status" value="1"/>
</dbReference>
<dbReference type="OrthoDB" id="9796196at2"/>
<evidence type="ECO:0000256" key="10">
    <source>
        <dbReference type="HAMAP-Rule" id="MF_00135"/>
    </source>
</evidence>
<evidence type="ECO:0000256" key="4">
    <source>
        <dbReference type="ARBA" id="ARBA00012572"/>
    </source>
</evidence>
<comment type="catalytic activity">
    <reaction evidence="1 10">
        <text>N-(5-phospho-beta-D-ribosyl)anthranilate = 1-(2-carboxyphenylamino)-1-deoxy-D-ribulose 5-phosphate</text>
        <dbReference type="Rhea" id="RHEA:21540"/>
        <dbReference type="ChEBI" id="CHEBI:18277"/>
        <dbReference type="ChEBI" id="CHEBI:58613"/>
        <dbReference type="EC" id="5.3.1.24"/>
    </reaction>
</comment>
<sequence length="225" mass="23753">MRVKICGITCVGDAEMAAAAGADALGLVFYEKSPRFVTPEQAAEIAHGVPPFVQLVGLFVDAHPERVREILAAVPLNLLQFHGSETAPYCEQFRRPYIKALRMKPGVDVNAAMAAHPRARGFLLDAYRAGVPGGTGESFDWQRVPRDSGRQIVLAGGLNPDNVAEAIRVAGPGAVDVSGGVEMAPGRKDRQRTAAFVRAAKEVGKSMSAGGPDYVGAGKCEGVEK</sequence>
<evidence type="ECO:0000256" key="3">
    <source>
        <dbReference type="ARBA" id="ARBA00007571"/>
    </source>
</evidence>
<dbReference type="PANTHER" id="PTHR42894:SF1">
    <property type="entry name" value="N-(5'-PHOSPHORIBOSYL)ANTHRANILATE ISOMERASE"/>
    <property type="match status" value="1"/>
</dbReference>
<evidence type="ECO:0000256" key="7">
    <source>
        <dbReference type="ARBA" id="ARBA00022822"/>
    </source>
</evidence>
<dbReference type="Proteomes" id="UP000095672">
    <property type="component" value="Chromosome"/>
</dbReference>
<keyword evidence="7 10" id="KW-0822">Tryptophan biosynthesis</keyword>
<dbReference type="Gene3D" id="3.20.20.70">
    <property type="entry name" value="Aldolase class I"/>
    <property type="match status" value="1"/>
</dbReference>
<dbReference type="KEGG" id="micc:AUP74_03239"/>
<evidence type="ECO:0000259" key="11">
    <source>
        <dbReference type="Pfam" id="PF00697"/>
    </source>
</evidence>
<keyword evidence="8 10" id="KW-0057">Aromatic amino acid biosynthesis</keyword>
<dbReference type="GO" id="GO:0000162">
    <property type="term" value="P:L-tryptophan biosynthetic process"/>
    <property type="evidence" value="ECO:0007669"/>
    <property type="project" value="UniProtKB-UniRule"/>
</dbReference>
<dbReference type="AlphaFoldDB" id="A0A1C9WBT6"/>
<keyword evidence="6 10" id="KW-0028">Amino-acid biosynthesis</keyword>